<evidence type="ECO:0000313" key="2">
    <source>
        <dbReference type="EMBL" id="REG26390.1"/>
    </source>
</evidence>
<gene>
    <name evidence="2" type="ORF">DFR63_0033</name>
</gene>
<dbReference type="SUPFAM" id="SSF55729">
    <property type="entry name" value="Acyl-CoA N-acyltransferases (Nat)"/>
    <property type="match status" value="1"/>
</dbReference>
<sequence length="152" mass="17810">MTCIRIKEIDANNINEVRKISVKKYQRFFIETVDECLEEAAIYKQWCPVAIYDYDEIVGFAMYGAFGKNPDTWIDRIIIDEKYQGKGFGKLAMKELIKIVTEKYNVITVYLSFVEGNDVARKLYENLGFNFTGDYDPEGELIYKFNLTEDFK</sequence>
<dbReference type="EMBL" id="QUMW01000001">
    <property type="protein sequence ID" value="REG26390.1"/>
    <property type="molecule type" value="Genomic_DNA"/>
</dbReference>
<evidence type="ECO:0000259" key="1">
    <source>
        <dbReference type="PROSITE" id="PS51186"/>
    </source>
</evidence>
<dbReference type="OrthoDB" id="9127144at2"/>
<keyword evidence="3" id="KW-1185">Reference proteome</keyword>
<dbReference type="AlphaFoldDB" id="A0A3E0B371"/>
<feature type="domain" description="N-acetyltransferase" evidence="1">
    <location>
        <begin position="4"/>
        <end position="148"/>
    </location>
</feature>
<comment type="caution">
    <text evidence="2">The sequence shown here is derived from an EMBL/GenBank/DDBJ whole genome shotgun (WGS) entry which is preliminary data.</text>
</comment>
<dbReference type="InterPro" id="IPR050276">
    <property type="entry name" value="MshD_Acetyltransferase"/>
</dbReference>
<dbReference type="Gene3D" id="3.40.630.30">
    <property type="match status" value="1"/>
</dbReference>
<protein>
    <submittedName>
        <fullName evidence="2">Diamine N-acetyltransferase</fullName>
    </submittedName>
</protein>
<dbReference type="CDD" id="cd04301">
    <property type="entry name" value="NAT_SF"/>
    <property type="match status" value="1"/>
</dbReference>
<proteinExistence type="predicted"/>
<dbReference type="InterPro" id="IPR000182">
    <property type="entry name" value="GNAT_dom"/>
</dbReference>
<dbReference type="PANTHER" id="PTHR43617">
    <property type="entry name" value="L-AMINO ACID N-ACETYLTRANSFERASE"/>
    <property type="match status" value="1"/>
</dbReference>
<keyword evidence="2" id="KW-0808">Transferase</keyword>
<dbReference type="InterPro" id="IPR016181">
    <property type="entry name" value="Acyl_CoA_acyltransferase"/>
</dbReference>
<dbReference type="GO" id="GO:0016747">
    <property type="term" value="F:acyltransferase activity, transferring groups other than amino-acyl groups"/>
    <property type="evidence" value="ECO:0007669"/>
    <property type="project" value="InterPro"/>
</dbReference>
<dbReference type="PROSITE" id="PS51186">
    <property type="entry name" value="GNAT"/>
    <property type="match status" value="1"/>
</dbReference>
<evidence type="ECO:0000313" key="3">
    <source>
        <dbReference type="Proteomes" id="UP000257076"/>
    </source>
</evidence>
<name>A0A3E0B371_9STAP</name>
<dbReference type="RefSeq" id="WP_115883763.1">
    <property type="nucleotide sequence ID" value="NZ_CBCSHX010000010.1"/>
</dbReference>
<dbReference type="Proteomes" id="UP000257076">
    <property type="component" value="Unassembled WGS sequence"/>
</dbReference>
<reference evidence="2 3" key="1">
    <citation type="submission" date="2018-08" db="EMBL/GenBank/DDBJ databases">
        <title>Genomic Encyclopedia of Type Strains, Phase IV (KMG-IV): sequencing the most valuable type-strain genomes for metagenomic binning, comparative biology and taxonomic classification.</title>
        <authorList>
            <person name="Goeker M."/>
        </authorList>
    </citation>
    <scope>NUCLEOTIDE SEQUENCE [LARGE SCALE GENOMIC DNA]</scope>
    <source>
        <strain evidence="2 3">DSM 17274</strain>
    </source>
</reference>
<dbReference type="Pfam" id="PF00583">
    <property type="entry name" value="Acetyltransf_1"/>
    <property type="match status" value="1"/>
</dbReference>
<organism evidence="2 3">
    <name type="scientific">Jeotgalicoccus halotolerans</name>
    <dbReference type="NCBI Taxonomy" id="157227"/>
    <lineage>
        <taxon>Bacteria</taxon>
        <taxon>Bacillati</taxon>
        <taxon>Bacillota</taxon>
        <taxon>Bacilli</taxon>
        <taxon>Bacillales</taxon>
        <taxon>Staphylococcaceae</taxon>
        <taxon>Jeotgalicoccus</taxon>
    </lineage>
</organism>
<accession>A0A3E0B371</accession>